<dbReference type="InterPro" id="IPR019712">
    <property type="entry name" value="YtpB-like"/>
</dbReference>
<comment type="caution">
    <text evidence="1">The sequence shown here is derived from an EMBL/GenBank/DDBJ whole genome shotgun (WGS) entry which is preliminary data.</text>
</comment>
<evidence type="ECO:0000313" key="1">
    <source>
        <dbReference type="EMBL" id="MBE1555993.1"/>
    </source>
</evidence>
<dbReference type="AlphaFoldDB" id="A0A927R5F9"/>
<reference evidence="1" key="1">
    <citation type="submission" date="2020-10" db="EMBL/GenBank/DDBJ databases">
        <title>Genomic Encyclopedia of Type Strains, Phase IV (KMG-IV): sequencing the most valuable type-strain genomes for metagenomic binning, comparative biology and taxonomic classification.</title>
        <authorList>
            <person name="Goeker M."/>
        </authorList>
    </citation>
    <scope>NUCLEOTIDE SEQUENCE</scope>
    <source>
        <strain evidence="1">DSM 13886</strain>
    </source>
</reference>
<proteinExistence type="predicted"/>
<keyword evidence="2" id="KW-1185">Reference proteome</keyword>
<evidence type="ECO:0000313" key="2">
    <source>
        <dbReference type="Proteomes" id="UP000658225"/>
    </source>
</evidence>
<sequence length="84" mass="9809">MKHLFGGLQSEWGAVKMTLSLHPFSLMHQVYRKIIHVVHEELKFWRNRAEEIPNQELKEQALASIEYKTFHCEGGSIMVLTAMK</sequence>
<gene>
    <name evidence="1" type="ORF">H4683_003114</name>
</gene>
<dbReference type="Pfam" id="PF10776">
    <property type="entry name" value="DUF2600"/>
    <property type="match status" value="1"/>
</dbReference>
<protein>
    <submittedName>
        <fullName evidence="1">Uncharacterized protein</fullName>
    </submittedName>
</protein>
<accession>A0A927R5F9</accession>
<organism evidence="1 2">
    <name type="scientific">Sporosarcina limicola</name>
    <dbReference type="NCBI Taxonomy" id="34101"/>
    <lineage>
        <taxon>Bacteria</taxon>
        <taxon>Bacillati</taxon>
        <taxon>Bacillota</taxon>
        <taxon>Bacilli</taxon>
        <taxon>Bacillales</taxon>
        <taxon>Caryophanaceae</taxon>
        <taxon>Sporosarcina</taxon>
    </lineage>
</organism>
<dbReference type="EMBL" id="JADBEL010000019">
    <property type="protein sequence ID" value="MBE1555993.1"/>
    <property type="molecule type" value="Genomic_DNA"/>
</dbReference>
<name>A0A927R5F9_9BACL</name>
<dbReference type="Proteomes" id="UP000658225">
    <property type="component" value="Unassembled WGS sequence"/>
</dbReference>